<feature type="binding site" evidence="6">
    <location>
        <position position="74"/>
    </location>
    <ligand>
        <name>S-adenosyl-L-methionine</name>
        <dbReference type="ChEBI" id="CHEBI:59789"/>
    </ligand>
</feature>
<evidence type="ECO:0000256" key="5">
    <source>
        <dbReference type="ARBA" id="ARBA00022691"/>
    </source>
</evidence>
<dbReference type="HAMAP" id="MF_00074">
    <property type="entry name" value="16SrRNA_methyltr_G"/>
    <property type="match status" value="1"/>
</dbReference>
<keyword evidence="4 6" id="KW-0808">Transferase</keyword>
<dbReference type="InterPro" id="IPR029063">
    <property type="entry name" value="SAM-dependent_MTases_sf"/>
</dbReference>
<dbReference type="AlphaFoldDB" id="A0A1M4V207"/>
<dbReference type="OrthoDB" id="9808773at2"/>
<dbReference type="Proteomes" id="UP000184334">
    <property type="component" value="Unassembled WGS sequence"/>
</dbReference>
<evidence type="ECO:0000256" key="4">
    <source>
        <dbReference type="ARBA" id="ARBA00022679"/>
    </source>
</evidence>
<gene>
    <name evidence="6" type="primary">rsmG</name>
    <name evidence="7" type="ORF">SAMN02745164_00821</name>
</gene>
<dbReference type="NCBIfam" id="TIGR00138">
    <property type="entry name" value="rsmG_gidB"/>
    <property type="match status" value="1"/>
</dbReference>
<dbReference type="PANTHER" id="PTHR31760">
    <property type="entry name" value="S-ADENOSYL-L-METHIONINE-DEPENDENT METHYLTRANSFERASES SUPERFAMILY PROTEIN"/>
    <property type="match status" value="1"/>
</dbReference>
<name>A0A1M4V207_MARH1</name>
<sequence>MNFLLKLLENYEISLNESSYNKLNNFIELIINYPVNLTAIKEFELAAKYLVLDSIYPFLKYTNLKNDTNFLDIGTGGGIPGIPLSIIFPFINFTLLDSIEKKIKAVNFFSNELKLKNINTVNERVEIFSKQNISTYDYATAKAVSRSDILLEYAAPLLKIGGFLFLYKGPTYISDEKKYLEKAIKKIYFEIIEEFHYNVFEKERYFIILKKIGETPSSFPRKIGMALKKPLGGI</sequence>
<evidence type="ECO:0000313" key="8">
    <source>
        <dbReference type="Proteomes" id="UP000184334"/>
    </source>
</evidence>
<protein>
    <recommendedName>
        <fullName evidence="6">Ribosomal RNA small subunit methyltransferase G</fullName>
        <ecNumber evidence="6">2.1.1.-</ecNumber>
    </recommendedName>
    <alternativeName>
        <fullName evidence="6">16S rRNA 7-methylguanosine methyltransferase</fullName>
        <shortName evidence="6">16S rRNA m7G methyltransferase</shortName>
    </alternativeName>
</protein>
<evidence type="ECO:0000256" key="3">
    <source>
        <dbReference type="ARBA" id="ARBA00022603"/>
    </source>
</evidence>
<dbReference type="RefSeq" id="WP_084670686.1">
    <property type="nucleotide sequence ID" value="NZ_FQUI01000009.1"/>
</dbReference>
<keyword evidence="3 6" id="KW-0489">Methyltransferase</keyword>
<evidence type="ECO:0000256" key="2">
    <source>
        <dbReference type="ARBA" id="ARBA00022552"/>
    </source>
</evidence>
<keyword evidence="2 6" id="KW-0698">rRNA processing</keyword>
<dbReference type="STRING" id="1122195.SAMN02745164_00821"/>
<keyword evidence="8" id="KW-1185">Reference proteome</keyword>
<comment type="caution">
    <text evidence="6">Lacks conserved residue(s) required for the propagation of feature annotation.</text>
</comment>
<feature type="binding site" evidence="6">
    <location>
        <position position="142"/>
    </location>
    <ligand>
        <name>S-adenosyl-L-methionine</name>
        <dbReference type="ChEBI" id="CHEBI:59789"/>
    </ligand>
</feature>
<dbReference type="InterPro" id="IPR003682">
    <property type="entry name" value="rRNA_ssu_MeTfrase_G"/>
</dbReference>
<dbReference type="GO" id="GO:0005829">
    <property type="term" value="C:cytosol"/>
    <property type="evidence" value="ECO:0007669"/>
    <property type="project" value="TreeGrafter"/>
</dbReference>
<dbReference type="Gene3D" id="3.40.50.150">
    <property type="entry name" value="Vaccinia Virus protein VP39"/>
    <property type="match status" value="1"/>
</dbReference>
<dbReference type="PANTHER" id="PTHR31760:SF0">
    <property type="entry name" value="S-ADENOSYL-L-METHIONINE-DEPENDENT METHYLTRANSFERASES SUPERFAMILY PROTEIN"/>
    <property type="match status" value="1"/>
</dbReference>
<dbReference type="Pfam" id="PF02527">
    <property type="entry name" value="GidB"/>
    <property type="match status" value="1"/>
</dbReference>
<proteinExistence type="inferred from homology"/>
<feature type="binding site" evidence="6">
    <location>
        <begin position="125"/>
        <end position="126"/>
    </location>
    <ligand>
        <name>S-adenosyl-L-methionine</name>
        <dbReference type="ChEBI" id="CHEBI:59789"/>
    </ligand>
</feature>
<dbReference type="SUPFAM" id="SSF53335">
    <property type="entry name" value="S-adenosyl-L-methionine-dependent methyltransferases"/>
    <property type="match status" value="1"/>
</dbReference>
<dbReference type="EMBL" id="FQUI01000009">
    <property type="protein sequence ID" value="SHE62969.1"/>
    <property type="molecule type" value="Genomic_DNA"/>
</dbReference>
<comment type="subcellular location">
    <subcellularLocation>
        <location evidence="6">Cytoplasm</location>
    </subcellularLocation>
</comment>
<comment type="caution">
    <text evidence="7">The sequence shown here is derived from an EMBL/GenBank/DDBJ whole genome shotgun (WGS) entry which is preliminary data.</text>
</comment>
<organism evidence="7 8">
    <name type="scientific">Marinitoga hydrogenitolerans (strain DSM 16785 / JCM 12826 / AT1271)</name>
    <dbReference type="NCBI Taxonomy" id="1122195"/>
    <lineage>
        <taxon>Bacteria</taxon>
        <taxon>Thermotogati</taxon>
        <taxon>Thermotogota</taxon>
        <taxon>Thermotogae</taxon>
        <taxon>Petrotogales</taxon>
        <taxon>Petrotogaceae</taxon>
        <taxon>Marinitoga</taxon>
    </lineage>
</organism>
<evidence type="ECO:0000313" key="7">
    <source>
        <dbReference type="EMBL" id="SHE62969.1"/>
    </source>
</evidence>
<dbReference type="PIRSF" id="PIRSF003078">
    <property type="entry name" value="GidB"/>
    <property type="match status" value="1"/>
</dbReference>
<comment type="function">
    <text evidence="6">Specifically methylates the N7 position of a guanine in 16S rRNA.</text>
</comment>
<comment type="similarity">
    <text evidence="6">Belongs to the methyltransferase superfamily. RNA methyltransferase RsmG family.</text>
</comment>
<evidence type="ECO:0000256" key="6">
    <source>
        <dbReference type="HAMAP-Rule" id="MF_00074"/>
    </source>
</evidence>
<keyword evidence="5 6" id="KW-0949">S-adenosyl-L-methionine</keyword>
<dbReference type="EC" id="2.1.1.-" evidence="6"/>
<dbReference type="GO" id="GO:0070043">
    <property type="term" value="F:rRNA (guanine-N7-)-methyltransferase activity"/>
    <property type="evidence" value="ECO:0007669"/>
    <property type="project" value="UniProtKB-UniRule"/>
</dbReference>
<keyword evidence="1 6" id="KW-0963">Cytoplasm</keyword>
<reference evidence="7" key="1">
    <citation type="submission" date="2016-11" db="EMBL/GenBank/DDBJ databases">
        <authorList>
            <person name="Varghese N."/>
            <person name="Submissions S."/>
        </authorList>
    </citation>
    <scope>NUCLEOTIDE SEQUENCE [LARGE SCALE GENOMIC DNA]</scope>
    <source>
        <strain evidence="7">DSM 16785</strain>
    </source>
</reference>
<accession>A0A1M4V207</accession>
<evidence type="ECO:0000256" key="1">
    <source>
        <dbReference type="ARBA" id="ARBA00022490"/>
    </source>
</evidence>